<reference evidence="2" key="1">
    <citation type="submission" date="2023-03" db="EMBL/GenBank/DDBJ databases">
        <title>Massive genome expansion in bonnet fungi (Mycena s.s.) driven by repeated elements and novel gene families across ecological guilds.</title>
        <authorList>
            <consortium name="Lawrence Berkeley National Laboratory"/>
            <person name="Harder C.B."/>
            <person name="Miyauchi S."/>
            <person name="Viragh M."/>
            <person name="Kuo A."/>
            <person name="Thoen E."/>
            <person name="Andreopoulos B."/>
            <person name="Lu D."/>
            <person name="Skrede I."/>
            <person name="Drula E."/>
            <person name="Henrissat B."/>
            <person name="Morin E."/>
            <person name="Kohler A."/>
            <person name="Barry K."/>
            <person name="LaButti K."/>
            <person name="Morin E."/>
            <person name="Salamov A."/>
            <person name="Lipzen A."/>
            <person name="Mereny Z."/>
            <person name="Hegedus B."/>
            <person name="Baldrian P."/>
            <person name="Stursova M."/>
            <person name="Weitz H."/>
            <person name="Taylor A."/>
            <person name="Grigoriev I.V."/>
            <person name="Nagy L.G."/>
            <person name="Martin F."/>
            <person name="Kauserud H."/>
        </authorList>
    </citation>
    <scope>NUCLEOTIDE SEQUENCE</scope>
    <source>
        <strain evidence="2">CBHHK182m</strain>
    </source>
</reference>
<dbReference type="InterPro" id="IPR027974">
    <property type="entry name" value="DUF4470"/>
</dbReference>
<evidence type="ECO:0000313" key="2">
    <source>
        <dbReference type="EMBL" id="KAJ7777182.1"/>
    </source>
</evidence>
<evidence type="ECO:0000259" key="1">
    <source>
        <dbReference type="Pfam" id="PF14737"/>
    </source>
</evidence>
<dbReference type="Gene3D" id="1.25.40.10">
    <property type="entry name" value="Tetratricopeptide repeat domain"/>
    <property type="match status" value="1"/>
</dbReference>
<protein>
    <recommendedName>
        <fullName evidence="1">DUF4470 domain-containing protein</fullName>
    </recommendedName>
</protein>
<name>A0AAD7K4W2_9AGAR</name>
<dbReference type="AlphaFoldDB" id="A0AAD7K4W2"/>
<dbReference type="Proteomes" id="UP001215598">
    <property type="component" value="Unassembled WGS sequence"/>
</dbReference>
<accession>A0AAD7K4W2</accession>
<feature type="domain" description="DUF4470" evidence="1">
    <location>
        <begin position="200"/>
        <end position="296"/>
    </location>
</feature>
<gene>
    <name evidence="2" type="ORF">B0H16DRAFT_1360889</name>
</gene>
<organism evidence="2 3">
    <name type="scientific">Mycena metata</name>
    <dbReference type="NCBI Taxonomy" id="1033252"/>
    <lineage>
        <taxon>Eukaryota</taxon>
        <taxon>Fungi</taxon>
        <taxon>Dikarya</taxon>
        <taxon>Basidiomycota</taxon>
        <taxon>Agaricomycotina</taxon>
        <taxon>Agaricomycetes</taxon>
        <taxon>Agaricomycetidae</taxon>
        <taxon>Agaricales</taxon>
        <taxon>Marasmiineae</taxon>
        <taxon>Mycenaceae</taxon>
        <taxon>Mycena</taxon>
    </lineage>
</organism>
<evidence type="ECO:0000313" key="3">
    <source>
        <dbReference type="Proteomes" id="UP001215598"/>
    </source>
</evidence>
<proteinExistence type="predicted"/>
<dbReference type="SUPFAM" id="SSF48452">
    <property type="entry name" value="TPR-like"/>
    <property type="match status" value="1"/>
</dbReference>
<dbReference type="Pfam" id="PF14737">
    <property type="entry name" value="DUF4470"/>
    <property type="match status" value="1"/>
</dbReference>
<sequence length="951" mass="105548">MPQAQPESAPAAAAELKNRGNTFFKAGKVAEASKCYADAERLCPTDPTYTSNLSASLFEEGDYVSCAKTIDRWCQLEGSKSLKDTNLGERLSARLAKALNHGARSGSVSPDLLRDFESTISELKGVAQKGEPELRQLWVDWDHLAAEAGDRDANIAAARARFSTLPIFRKAPKSVLQYWNIGQDPLMSLIDDWGPGYKIPVNVQNMSDEEASCLAFLFGGVGDARHVYSTLVGLHRAHQKMDEKRQGAFRVHITLLDIHPGPLARDLCMLLLLDEMVTTDEDPIVKAELLSTMFYTFAGVVMPGYCYSRLARVMDDLKLSLEGVGRKLPSWIHIDSRATGKIIPVLDFWSSVQRKFSTKATLLAHVPQSPAGILQEMKSPNLSPEYRAQLEARTARDRTEVMDILGSMTPAQLRNMGIAPPSPTASATEKNKYATRRAEVIESMLEDVMNNCGNMMFERYWYNLVKTFVPAPSLWSRHPGIELFRGMGKGSPPSRQTWDKIRESIEDTWKPNPTLFDPAKASLPDLKLDPFEAPGYIDLFNQRFGISSTTDNDRPDAPSYGNFVDLFEKVAGALSSLKGQIKFEFLCGELTQELSKMRFGSDDTRPADFPQIYTRGHLSNVPDYTHGTLSTIIYALPVIEEVSSNCFLNPGIFAGDEEYIHTYTLLKPVDVPRYLGCEFTRLKAINELVILRKQDFPLSLNKLASRIELVTWLSRVLIYTLIPSSSPIGRFRARLPNNLVAFIALLLHLRGVGYPAHWLSDFLQTVLSGSLVTDIAPYTNTWPISVSDITRRVSARAVRLDPWTAELETILATGIHAIPFAIPDFGLQYTDIGIFEATVQGLPMPMGTLLGTPAPGDPVVCLLFYKSSLGITADSLVERLPQILNGAATPEPGALCVLTAQEVVEVPVIRWKLSKARVAQMQEEGWAMVAYRTDVMEAFTTPVSADQWREV</sequence>
<dbReference type="EMBL" id="JARKIB010000008">
    <property type="protein sequence ID" value="KAJ7777182.1"/>
    <property type="molecule type" value="Genomic_DNA"/>
</dbReference>
<comment type="caution">
    <text evidence="2">The sequence shown here is derived from an EMBL/GenBank/DDBJ whole genome shotgun (WGS) entry which is preliminary data.</text>
</comment>
<dbReference type="InterPro" id="IPR011990">
    <property type="entry name" value="TPR-like_helical_dom_sf"/>
</dbReference>
<keyword evidence="3" id="KW-1185">Reference proteome</keyword>